<proteinExistence type="inferred from homology"/>
<dbReference type="InterPro" id="IPR051225">
    <property type="entry name" value="NAD(P)_epim/dehydratase"/>
</dbReference>
<dbReference type="GO" id="GO:0008743">
    <property type="term" value="F:L-threonine 3-dehydrogenase activity"/>
    <property type="evidence" value="ECO:0007669"/>
    <property type="project" value="TreeGrafter"/>
</dbReference>
<evidence type="ECO:0000259" key="2">
    <source>
        <dbReference type="Pfam" id="PF01370"/>
    </source>
</evidence>
<accession>A0A7V3NVF1</accession>
<dbReference type="SUPFAM" id="SSF51735">
    <property type="entry name" value="NAD(P)-binding Rossmann-fold domains"/>
    <property type="match status" value="1"/>
</dbReference>
<dbReference type="GO" id="GO:0006567">
    <property type="term" value="P:L-threonine catabolic process"/>
    <property type="evidence" value="ECO:0007669"/>
    <property type="project" value="TreeGrafter"/>
</dbReference>
<dbReference type="Gene3D" id="3.40.50.720">
    <property type="entry name" value="NAD(P)-binding Rossmann-like Domain"/>
    <property type="match status" value="1"/>
</dbReference>
<protein>
    <submittedName>
        <fullName evidence="3">L-threonine 3-dehydrogenase</fullName>
    </submittedName>
</protein>
<dbReference type="FunFam" id="3.40.50.720:FF:000077">
    <property type="entry name" value="L-threonine 3-dehydrogenase, mitochondrial"/>
    <property type="match status" value="1"/>
</dbReference>
<sequence length="319" mass="35397">MAKRILVTGAAGQIGSELVPFLRSIYGNDNVVACGHSKPLPEEIVSSGPSDYVDVRDAKALAEKVKKYEVGTIYHLAAILSAAGEKNPQLAWDININGLYNVLEVAREFKLAVFIPSSIAAFGPNTPKVKTPQDTIQRPTSMYGITKVAGELLADYYWLKYGVDTRGVRYPGIISYVTPPGGGTTDYAVEIFYGAILKKKYVCFLKPGTMLDMMYMPDALKAAVQLMEADSSKLKHRNAFNVTAFSFDPEMLAAEIKKHIPDFVMEYEIDPVRQAIADSWPDSLDDSCAREEWGWKPDYDFPTMVKDMIEKLSAKLLKK</sequence>
<comment type="similarity">
    <text evidence="1">Belongs to the NAD(P)-dependent epimerase/dehydratase family.</text>
</comment>
<dbReference type="InterPro" id="IPR001509">
    <property type="entry name" value="Epimerase_deHydtase"/>
</dbReference>
<dbReference type="PANTHER" id="PTHR42687:SF1">
    <property type="entry name" value="L-THREONINE 3-DEHYDROGENASE, MITOCHONDRIAL"/>
    <property type="match status" value="1"/>
</dbReference>
<dbReference type="PANTHER" id="PTHR42687">
    <property type="entry name" value="L-THREONINE 3-DEHYDROGENASE"/>
    <property type="match status" value="1"/>
</dbReference>
<dbReference type="InterPro" id="IPR036291">
    <property type="entry name" value="NAD(P)-bd_dom_sf"/>
</dbReference>
<feature type="domain" description="NAD-dependent epimerase/dehydratase" evidence="2">
    <location>
        <begin position="5"/>
        <end position="241"/>
    </location>
</feature>
<name>A0A7V3NVF1_UNCW3</name>
<reference evidence="3" key="1">
    <citation type="journal article" date="2020" name="mSystems">
        <title>Genome- and Community-Level Interaction Insights into Carbon Utilization and Element Cycling Functions of Hydrothermarchaeota in Hydrothermal Sediment.</title>
        <authorList>
            <person name="Zhou Z."/>
            <person name="Liu Y."/>
            <person name="Xu W."/>
            <person name="Pan J."/>
            <person name="Luo Z.H."/>
            <person name="Li M."/>
        </authorList>
    </citation>
    <scope>NUCLEOTIDE SEQUENCE [LARGE SCALE GENOMIC DNA]</scope>
    <source>
        <strain evidence="3">SpSt-754</strain>
    </source>
</reference>
<organism evidence="3">
    <name type="scientific">candidate division WOR-3 bacterium</name>
    <dbReference type="NCBI Taxonomy" id="2052148"/>
    <lineage>
        <taxon>Bacteria</taxon>
        <taxon>Bacteria division WOR-3</taxon>
    </lineage>
</organism>
<dbReference type="Pfam" id="PF01370">
    <property type="entry name" value="Epimerase"/>
    <property type="match status" value="1"/>
</dbReference>
<comment type="caution">
    <text evidence="3">The sequence shown here is derived from an EMBL/GenBank/DDBJ whole genome shotgun (WGS) entry which is preliminary data.</text>
</comment>
<evidence type="ECO:0000256" key="1">
    <source>
        <dbReference type="ARBA" id="ARBA00007637"/>
    </source>
</evidence>
<dbReference type="AlphaFoldDB" id="A0A7V3NVF1"/>
<gene>
    <name evidence="3" type="ORF">ENV38_04580</name>
</gene>
<dbReference type="EMBL" id="DTGD01000166">
    <property type="protein sequence ID" value="HGB36161.1"/>
    <property type="molecule type" value="Genomic_DNA"/>
</dbReference>
<dbReference type="CDD" id="cd05272">
    <property type="entry name" value="TDH_SDR_e"/>
    <property type="match status" value="1"/>
</dbReference>
<evidence type="ECO:0000313" key="3">
    <source>
        <dbReference type="EMBL" id="HGB36161.1"/>
    </source>
</evidence>